<evidence type="ECO:0000313" key="2">
    <source>
        <dbReference type="Proteomes" id="UP000241085"/>
    </source>
</evidence>
<dbReference type="EMBL" id="PZPL01000001">
    <property type="protein sequence ID" value="PTL73199.1"/>
    <property type="molecule type" value="Genomic_DNA"/>
</dbReference>
<accession>A0A2T4UUI5</accession>
<comment type="caution">
    <text evidence="1">The sequence shown here is derived from an EMBL/GenBank/DDBJ whole genome shotgun (WGS) entry which is preliminary data.</text>
</comment>
<dbReference type="Proteomes" id="UP000241085">
    <property type="component" value="Unassembled WGS sequence"/>
</dbReference>
<proteinExistence type="predicted"/>
<keyword evidence="2" id="KW-1185">Reference proteome</keyword>
<reference evidence="1 2" key="1">
    <citation type="submission" date="2018-03" db="EMBL/GenBank/DDBJ databases">
        <title>Bacteriophage NCPPB3778 and a type I-E CRISPR drive the evolution of the US Biological Select Agent, Rathayibacter toxicus.</title>
        <authorList>
            <person name="Davis E.W.II."/>
            <person name="Tabima J.F."/>
            <person name="Weisberg A.J."/>
            <person name="Dantas Lopes L."/>
            <person name="Wiseman M.S."/>
            <person name="Wiseman M.S."/>
            <person name="Pupko T."/>
            <person name="Belcher M.S."/>
            <person name="Sechler A.J."/>
            <person name="Tancos M.A."/>
            <person name="Schroeder B.K."/>
            <person name="Murray T.D."/>
            <person name="Luster D.G."/>
            <person name="Schneider W.L."/>
            <person name="Rogers E."/>
            <person name="Andreote F.D."/>
            <person name="Grunwald N.J."/>
            <person name="Putnam M.L."/>
            <person name="Chang J.H."/>
        </authorList>
    </citation>
    <scope>NUCLEOTIDE SEQUENCE [LARGE SCALE GENOMIC DNA]</scope>
    <source>
        <strain evidence="1 2">DSM 15933</strain>
    </source>
</reference>
<organism evidence="1 2">
    <name type="scientific">Rathayibacter caricis DSM 15933</name>
    <dbReference type="NCBI Taxonomy" id="1328867"/>
    <lineage>
        <taxon>Bacteria</taxon>
        <taxon>Bacillati</taxon>
        <taxon>Actinomycetota</taxon>
        <taxon>Actinomycetes</taxon>
        <taxon>Micrococcales</taxon>
        <taxon>Microbacteriaceae</taxon>
        <taxon>Rathayibacter</taxon>
    </lineage>
</organism>
<sequence>MIGRTFVQAGALHCHVEGDLDGVLDVGDVLGEASFVALGGRALGADTVLLLLEQVKRDRVRVVGLEKTELLTFESLQVSPDLRALPLAVATGGNELVAEQPLEVISGDPV</sequence>
<gene>
    <name evidence="1" type="ORF">C1I63_10295</name>
</gene>
<dbReference type="AlphaFoldDB" id="A0A2T4UUI5"/>
<name>A0A2T4UUI5_9MICO</name>
<protein>
    <submittedName>
        <fullName evidence="1">Uncharacterized protein</fullName>
    </submittedName>
</protein>
<evidence type="ECO:0000313" key="1">
    <source>
        <dbReference type="EMBL" id="PTL73199.1"/>
    </source>
</evidence>